<feature type="domain" description="Major facilitator superfamily (MFS) profile" evidence="7">
    <location>
        <begin position="37"/>
        <end position="462"/>
    </location>
</feature>
<feature type="transmembrane region" description="Helical" evidence="6">
    <location>
        <begin position="37"/>
        <end position="62"/>
    </location>
</feature>
<sequence length="485" mass="50843">MVPGSVDSLHDVSTSLSDVPGLAALDSSRPTRFQFKIMFVSGMGFFTDAYDLFVIGVVVSLLKTQWHLSTNQVSLLNSATLVASAAGAIIFGRIADVLGRKRIYGYEVLVLAAGAIASALAPGYVALLIFRIVLGIGVGGDYPVSATIMSEYSGKASRGRMVGLVFAMQGAGLVFGPLLASALLASGLSHELIWRLLLGFGAIPGLAVFYLRRQIQETPRFALAGGVAQEAEAAIAAATGQSSDAPAPAESTARVHEGALTGALMLFSSTRLVKWLIGTALGWALLDFAYYGNSISSPAVLKLLSPHASLLQNTLLQLAIFAVFALPGYALAIWLMDRIGRRTIQLLGFAMMAVAFFLIAAVPSVVQTAATFLLLYGISYLFSEFGPNTTTFVYPAEIFPVQVRTTGHGISAAAGKIGACVGAYLFPQMLASSMGIRGAELVAGFVSLAGLVVTAICLPEPKGRTLEELTELSMAKHHESQAVAA</sequence>
<dbReference type="GO" id="GO:0022857">
    <property type="term" value="F:transmembrane transporter activity"/>
    <property type="evidence" value="ECO:0007669"/>
    <property type="project" value="InterPro"/>
</dbReference>
<feature type="transmembrane region" description="Helical" evidence="6">
    <location>
        <begin position="103"/>
        <end position="122"/>
    </location>
</feature>
<feature type="transmembrane region" description="Helical" evidence="6">
    <location>
        <begin position="275"/>
        <end position="295"/>
    </location>
</feature>
<feature type="transmembrane region" description="Helical" evidence="6">
    <location>
        <begin position="161"/>
        <end position="186"/>
    </location>
</feature>
<evidence type="ECO:0000256" key="2">
    <source>
        <dbReference type="ARBA" id="ARBA00022448"/>
    </source>
</evidence>
<feature type="transmembrane region" description="Helical" evidence="6">
    <location>
        <begin position="74"/>
        <end position="91"/>
    </location>
</feature>
<dbReference type="PANTHER" id="PTHR23511:SF34">
    <property type="entry name" value="SYNAPTIC VESICLE GLYCOPROTEIN 2"/>
    <property type="match status" value="1"/>
</dbReference>
<dbReference type="PANTHER" id="PTHR23511">
    <property type="entry name" value="SYNAPTIC VESICLE GLYCOPROTEIN 2"/>
    <property type="match status" value="1"/>
</dbReference>
<dbReference type="InterPro" id="IPR020846">
    <property type="entry name" value="MFS_dom"/>
</dbReference>
<feature type="transmembrane region" description="Helical" evidence="6">
    <location>
        <begin position="315"/>
        <end position="335"/>
    </location>
</feature>
<dbReference type="AlphaFoldDB" id="A0A3M9M6G2"/>
<dbReference type="OrthoDB" id="9787026at2"/>
<comment type="caution">
    <text evidence="8">The sequence shown here is derived from an EMBL/GenBank/DDBJ whole genome shotgun (WGS) entry which is preliminary data.</text>
</comment>
<organism evidence="8 9">
    <name type="scientific">Flexivirga caeni</name>
    <dbReference type="NCBI Taxonomy" id="2294115"/>
    <lineage>
        <taxon>Bacteria</taxon>
        <taxon>Bacillati</taxon>
        <taxon>Actinomycetota</taxon>
        <taxon>Actinomycetes</taxon>
        <taxon>Micrococcales</taxon>
        <taxon>Dermacoccaceae</taxon>
        <taxon>Flexivirga</taxon>
    </lineage>
</organism>
<evidence type="ECO:0000256" key="5">
    <source>
        <dbReference type="ARBA" id="ARBA00023136"/>
    </source>
</evidence>
<gene>
    <name evidence="8" type="ORF">EFY87_12725</name>
</gene>
<evidence type="ECO:0000313" key="8">
    <source>
        <dbReference type="EMBL" id="RNI21132.1"/>
    </source>
</evidence>
<dbReference type="PROSITE" id="PS00217">
    <property type="entry name" value="SUGAR_TRANSPORT_2"/>
    <property type="match status" value="1"/>
</dbReference>
<accession>A0A3M9M6G2</accession>
<keyword evidence="9" id="KW-1185">Reference proteome</keyword>
<protein>
    <submittedName>
        <fullName evidence="8">MFS transporter</fullName>
    </submittedName>
</protein>
<evidence type="ECO:0000256" key="3">
    <source>
        <dbReference type="ARBA" id="ARBA00022692"/>
    </source>
</evidence>
<reference evidence="8 9" key="1">
    <citation type="submission" date="2018-11" db="EMBL/GenBank/DDBJ databases">
        <title>Draft genome of Simplicispira Flexivirga sp. BO-16.</title>
        <authorList>
            <person name="Im W.T."/>
        </authorList>
    </citation>
    <scope>NUCLEOTIDE SEQUENCE [LARGE SCALE GENOMIC DNA]</scope>
    <source>
        <strain evidence="8 9">BO-16</strain>
    </source>
</reference>
<evidence type="ECO:0000313" key="9">
    <source>
        <dbReference type="Proteomes" id="UP000271678"/>
    </source>
</evidence>
<dbReference type="Proteomes" id="UP000271678">
    <property type="component" value="Unassembled WGS sequence"/>
</dbReference>
<dbReference type="EMBL" id="RJJQ01000012">
    <property type="protein sequence ID" value="RNI21132.1"/>
    <property type="molecule type" value="Genomic_DNA"/>
</dbReference>
<feature type="transmembrane region" description="Helical" evidence="6">
    <location>
        <begin position="347"/>
        <end position="378"/>
    </location>
</feature>
<evidence type="ECO:0000256" key="6">
    <source>
        <dbReference type="SAM" id="Phobius"/>
    </source>
</evidence>
<dbReference type="InterPro" id="IPR005829">
    <property type="entry name" value="Sugar_transporter_CS"/>
</dbReference>
<name>A0A3M9M6G2_9MICO</name>
<evidence type="ECO:0000256" key="1">
    <source>
        <dbReference type="ARBA" id="ARBA00004651"/>
    </source>
</evidence>
<keyword evidence="2" id="KW-0813">Transport</keyword>
<dbReference type="GO" id="GO:0005886">
    <property type="term" value="C:plasma membrane"/>
    <property type="evidence" value="ECO:0007669"/>
    <property type="project" value="UniProtKB-SubCell"/>
</dbReference>
<dbReference type="InterPro" id="IPR005828">
    <property type="entry name" value="MFS_sugar_transport-like"/>
</dbReference>
<feature type="transmembrane region" description="Helical" evidence="6">
    <location>
        <begin position="192"/>
        <end position="211"/>
    </location>
</feature>
<dbReference type="InterPro" id="IPR036259">
    <property type="entry name" value="MFS_trans_sf"/>
</dbReference>
<comment type="subcellular location">
    <subcellularLocation>
        <location evidence="1">Cell membrane</location>
        <topology evidence="1">Multi-pass membrane protein</topology>
    </subcellularLocation>
</comment>
<evidence type="ECO:0000256" key="4">
    <source>
        <dbReference type="ARBA" id="ARBA00022989"/>
    </source>
</evidence>
<keyword evidence="5 6" id="KW-0472">Membrane</keyword>
<dbReference type="Gene3D" id="1.20.1250.20">
    <property type="entry name" value="MFS general substrate transporter like domains"/>
    <property type="match status" value="1"/>
</dbReference>
<proteinExistence type="predicted"/>
<dbReference type="SUPFAM" id="SSF103473">
    <property type="entry name" value="MFS general substrate transporter"/>
    <property type="match status" value="1"/>
</dbReference>
<dbReference type="Pfam" id="PF00083">
    <property type="entry name" value="Sugar_tr"/>
    <property type="match status" value="1"/>
</dbReference>
<evidence type="ECO:0000259" key="7">
    <source>
        <dbReference type="PROSITE" id="PS50850"/>
    </source>
</evidence>
<keyword evidence="3 6" id="KW-0812">Transmembrane</keyword>
<keyword evidence="4 6" id="KW-1133">Transmembrane helix</keyword>
<dbReference type="PROSITE" id="PS50850">
    <property type="entry name" value="MFS"/>
    <property type="match status" value="1"/>
</dbReference>
<dbReference type="PROSITE" id="PS00216">
    <property type="entry name" value="SUGAR_TRANSPORT_1"/>
    <property type="match status" value="1"/>
</dbReference>
<feature type="transmembrane region" description="Helical" evidence="6">
    <location>
        <begin position="434"/>
        <end position="458"/>
    </location>
</feature>